<reference evidence="2" key="1">
    <citation type="journal article" date="2019" name="Int. J. Syst. Evol. Microbiol.">
        <title>The Global Catalogue of Microorganisms (GCM) 10K type strain sequencing project: providing services to taxonomists for standard genome sequencing and annotation.</title>
        <authorList>
            <consortium name="The Broad Institute Genomics Platform"/>
            <consortium name="The Broad Institute Genome Sequencing Center for Infectious Disease"/>
            <person name="Wu L."/>
            <person name="Ma J."/>
        </authorList>
    </citation>
    <scope>NUCLEOTIDE SEQUENCE [LARGE SCALE GENOMIC DNA]</scope>
    <source>
        <strain evidence="2">KCTC 42224</strain>
    </source>
</reference>
<sequence length="1424" mass="161769">MITALTPKDFIEIDRRFVPFEQLGRPDADELWADVLASREETRDWDWLLSHRVVALLAEAGSGKSYEFRAQVDRLARIGRFAFYFRIERMCSGSLETAFEAPEQEAAFRTWKARDEDAVFFLDSVDEAKLPKGEKSEPLRDALNALERAIGSRIGRTRVVVSCRGSEWYSETEQTHISSFASRVGAAARSEDMPSDNSKVLRNVSFAALDIPRVKLLAAAQGEPDGFLEALDEHQLWDEVRTPMDVVHLATVYFANEDKTGLVLQLSSRSAVLNASVRRRLADRPDSRSRTEMVPIEALGVARFLAFALTVMQLRDISFDTPVPGALDARSLLEQGPVSASPLQLRQMLATPLFTPAGRGSVRFYRPEIEAMLAAQYLESMLDHLPTTKITEAFGSESFGVRFVAQPFGPMLAWLAASDQRILRWLTKTGPEFLIEDGDPRTLAVGDRIAALEQHVSQTHRNLSGGFYFPNAALARFAAADLESTVVHLLTSVPVAREAKLHLLQIVRMGKYASAADWLEQVCGDAFTPAEIRAYAVRALIACGTGDHLRRTCETMLAWGAPQFGKDHSDHRSQREDDARIRLIGAAYPHAISLETMLRLLAQVGGREFARDGDVFVALSERAPLADLPLLIEGFESLCWRTRPSIHFGHKAPEKTSRASLLFDGLCASIARSVVEQPDAVRIESICWCFNASRYSRLDRDKEEWGELSMALRRSATVRQRLIVAAVNSNQTHHPLVGLQSMLSGVWGEDHDARFADIAFALREYVQSSAELREIWADLLMRWIRPVSRMTHRKICFQLARRAVRQRSGIDWPTLKTVRWRPFGWVRRLWFRYTYNDWWHIRFKLRSVLGGLRENLAWSWALVRNWRRLNQGDDWNLAFHFIFGDRDEKLSREDFVRRKGSIFGRILINAAGRWVSKISPDITYRSEIVWLNDVGFRWLYEADPKFVRGLADSVRRAAIQQDLWDSDDSPVWAEAIAATDLVLWSKVAMSEVIAELSRRAKFEPEHSNPPLWKLHKQPVNLQSTVASALLDWAERNTTMCRVDIRPLADIVQSTPELVFRLQSLARRGALEALYEGQWRRGLAWLEVWARHDVASIECLCDWLENVWRGNETCEFYALSALGNLLGSRWNREAVTITPLPSELRLRLANLVHDIVRPAEDEPTREGMQTVTRRRELEDVRRLVDSYLGADHSPAGRQALVCFVENRILPAFPDWGERWLVSHARAANQPQGWTIDHVSQFARCGSIAPSNGDGLLAHVMAEIAEICGEMNGSEFDRRALFDKSTDESDFRAWLGHELDARLRGWASITQETVTRGEKRTDLRIELRGGNHAVLVIEIKLAHRWNRDVLLDKIKSQLVDQYLIGDRRVRHGIYLLVDFGFSLKGSLTDGTKPELTEFADQLTIRAEQLSEEDGRSVKFQQFSILK</sequence>
<dbReference type="Proteomes" id="UP001595683">
    <property type="component" value="Unassembled WGS sequence"/>
</dbReference>
<evidence type="ECO:0000313" key="2">
    <source>
        <dbReference type="Proteomes" id="UP001595683"/>
    </source>
</evidence>
<keyword evidence="2" id="KW-1185">Reference proteome</keyword>
<evidence type="ECO:0008006" key="3">
    <source>
        <dbReference type="Google" id="ProtNLM"/>
    </source>
</evidence>
<gene>
    <name evidence="1" type="ORF">ACFOOT_15330</name>
</gene>
<dbReference type="RefSeq" id="WP_191325505.1">
    <property type="nucleotide sequence ID" value="NZ_BMZP01000018.1"/>
</dbReference>
<dbReference type="EMBL" id="JBHRYE010000024">
    <property type="protein sequence ID" value="MFC3672792.1"/>
    <property type="molecule type" value="Genomic_DNA"/>
</dbReference>
<proteinExistence type="predicted"/>
<protein>
    <recommendedName>
        <fullName evidence="3">NACHT domain-containing protein</fullName>
    </recommendedName>
</protein>
<accession>A0ABV7V7D3</accession>
<comment type="caution">
    <text evidence="1">The sequence shown here is derived from an EMBL/GenBank/DDBJ whole genome shotgun (WGS) entry which is preliminary data.</text>
</comment>
<name>A0ABV7V7D3_9SPHN</name>
<organism evidence="1 2">
    <name type="scientific">Novosphingobium pokkalii</name>
    <dbReference type="NCBI Taxonomy" id="1770194"/>
    <lineage>
        <taxon>Bacteria</taxon>
        <taxon>Pseudomonadati</taxon>
        <taxon>Pseudomonadota</taxon>
        <taxon>Alphaproteobacteria</taxon>
        <taxon>Sphingomonadales</taxon>
        <taxon>Sphingomonadaceae</taxon>
        <taxon>Novosphingobium</taxon>
    </lineage>
</organism>
<evidence type="ECO:0000313" key="1">
    <source>
        <dbReference type="EMBL" id="MFC3672792.1"/>
    </source>
</evidence>